<dbReference type="RefSeq" id="WP_252441711.1">
    <property type="nucleotide sequence ID" value="NZ_JAGSOV010000050.1"/>
</dbReference>
<comment type="subunit">
    <text evidence="2">Interacts with COX5B; this interaction may contribute to localize PYROXD2 to the inner face of the inner mitochondrial membrane.</text>
</comment>
<evidence type="ECO:0000256" key="1">
    <source>
        <dbReference type="ARBA" id="ARBA00037217"/>
    </source>
</evidence>
<dbReference type="SUPFAM" id="SSF51905">
    <property type="entry name" value="FAD/NAD(P)-binding domain"/>
    <property type="match status" value="1"/>
</dbReference>
<organism evidence="5 6">
    <name type="scientific">Pseudonocardia humida</name>
    <dbReference type="NCBI Taxonomy" id="2800819"/>
    <lineage>
        <taxon>Bacteria</taxon>
        <taxon>Bacillati</taxon>
        <taxon>Actinomycetota</taxon>
        <taxon>Actinomycetes</taxon>
        <taxon>Pseudonocardiales</taxon>
        <taxon>Pseudonocardiaceae</taxon>
        <taxon>Pseudonocardia</taxon>
    </lineage>
</organism>
<keyword evidence="6" id="KW-1185">Reference proteome</keyword>
<name>A0ABT1A4Y1_9PSEU</name>
<protein>
    <recommendedName>
        <fullName evidence="3">Pyridine nucleotide-disulfide oxidoreductase domain-containing protein 2</fullName>
    </recommendedName>
</protein>
<dbReference type="EMBL" id="JAGSOV010000050">
    <property type="protein sequence ID" value="MCO1658061.1"/>
    <property type="molecule type" value="Genomic_DNA"/>
</dbReference>
<dbReference type="PANTHER" id="PTHR10668:SF105">
    <property type="entry name" value="DEHYDROGENASE-RELATED"/>
    <property type="match status" value="1"/>
</dbReference>
<accession>A0ABT1A4Y1</accession>
<dbReference type="PANTHER" id="PTHR10668">
    <property type="entry name" value="PHYTOENE DEHYDROGENASE"/>
    <property type="match status" value="1"/>
</dbReference>
<dbReference type="Proteomes" id="UP001165283">
    <property type="component" value="Unassembled WGS sequence"/>
</dbReference>
<dbReference type="InterPro" id="IPR036188">
    <property type="entry name" value="FAD/NAD-bd_sf"/>
</dbReference>
<evidence type="ECO:0000256" key="3">
    <source>
        <dbReference type="ARBA" id="ARBA00040298"/>
    </source>
</evidence>
<evidence type="ECO:0000256" key="2">
    <source>
        <dbReference type="ARBA" id="ARBA00038825"/>
    </source>
</evidence>
<dbReference type="Pfam" id="PF01593">
    <property type="entry name" value="Amino_oxidase"/>
    <property type="match status" value="1"/>
</dbReference>
<sequence>MAEELTADAVVIGGGHHGLVAAAVLADAGWDVCLLESHDVVGGAVKSTELHPGFTADLFSAFYPLGAASPVLRSLELDRHGLEWVHAPAVLAHPPRPDGGPAAVLHRDRDRTAAGLDEHHHGDGEAWLRLCAQWDDLSDLVLRTLFTAFPPVRGPVALLRRLGTAEALRMLRFALLPAARMAEELFGGEPARLLLAGNAVHADAPPDASISGVYGWLLVMLGQQYGFPAPRGGAGQLAAALERRALAAGAHIRTGQHVERIDVRGGRAVAVHTAAGLTVRARRAVLADVSAPALYQRMLPADALPSRLHEDLEHFEWDTPVVKVNWALDGPIPWTSPNVAGAGTVHLGADGRGLTRWSSDIESETLPRSPFMLLGQMTTTDPTRSPEGTESVWAYTHMPRKVSDDESATEVAHRIDAVIEEHAPGFGSTVLHRHVQLPTDLTAADPNLEHGAVNGGTAQLFQQLVFRPVPSLGRPETVVDGLYLASASAHPGGGVHGVCGYLAARAALGEQGLRGKLRRKVTSGALELIYRDRPSAR</sequence>
<reference evidence="5" key="1">
    <citation type="submission" date="2021-04" db="EMBL/GenBank/DDBJ databases">
        <title>Pseudonocardia sp. nov., isolated from sandy soil of mangrove forest.</title>
        <authorList>
            <person name="Zan Z."/>
            <person name="Huang R."/>
            <person name="Liu W."/>
        </authorList>
    </citation>
    <scope>NUCLEOTIDE SEQUENCE</scope>
    <source>
        <strain evidence="5">S2-4</strain>
    </source>
</reference>
<gene>
    <name evidence="5" type="ORF">KDL28_23655</name>
</gene>
<dbReference type="Gene3D" id="3.50.50.60">
    <property type="entry name" value="FAD/NAD(P)-binding domain"/>
    <property type="match status" value="2"/>
</dbReference>
<feature type="domain" description="Amine oxidase" evidence="4">
    <location>
        <begin position="18"/>
        <end position="498"/>
    </location>
</feature>
<evidence type="ECO:0000259" key="4">
    <source>
        <dbReference type="Pfam" id="PF01593"/>
    </source>
</evidence>
<proteinExistence type="predicted"/>
<dbReference type="InterPro" id="IPR002937">
    <property type="entry name" value="Amino_oxidase"/>
</dbReference>
<evidence type="ECO:0000313" key="5">
    <source>
        <dbReference type="EMBL" id="MCO1658061.1"/>
    </source>
</evidence>
<comment type="function">
    <text evidence="1">Probable oxidoreductase that may play a role as regulator of mitochondrial function.</text>
</comment>
<comment type="caution">
    <text evidence="5">The sequence shown here is derived from an EMBL/GenBank/DDBJ whole genome shotgun (WGS) entry which is preliminary data.</text>
</comment>
<evidence type="ECO:0000313" key="6">
    <source>
        <dbReference type="Proteomes" id="UP001165283"/>
    </source>
</evidence>